<dbReference type="InterPro" id="IPR035906">
    <property type="entry name" value="MetI-like_sf"/>
</dbReference>
<feature type="transmembrane region" description="Helical" evidence="7">
    <location>
        <begin position="95"/>
        <end position="122"/>
    </location>
</feature>
<evidence type="ECO:0000256" key="8">
    <source>
        <dbReference type="SAM" id="MobiDB-lite"/>
    </source>
</evidence>
<comment type="caution">
    <text evidence="10">The sequence shown here is derived from an EMBL/GenBank/DDBJ whole genome shotgun (WGS) entry which is preliminary data.</text>
</comment>
<dbReference type="CDD" id="cd06261">
    <property type="entry name" value="TM_PBP2"/>
    <property type="match status" value="1"/>
</dbReference>
<dbReference type="RefSeq" id="WP_179604564.1">
    <property type="nucleotide sequence ID" value="NZ_BAABEH010000001.1"/>
</dbReference>
<keyword evidence="4 7" id="KW-0812">Transmembrane</keyword>
<dbReference type="SUPFAM" id="SSF161098">
    <property type="entry name" value="MetI-like"/>
    <property type="match status" value="1"/>
</dbReference>
<evidence type="ECO:0000259" key="9">
    <source>
        <dbReference type="PROSITE" id="PS50928"/>
    </source>
</evidence>
<keyword evidence="2 7" id="KW-0813">Transport</keyword>
<accession>A0A853CPE2</accession>
<dbReference type="Gene3D" id="1.10.3720.10">
    <property type="entry name" value="MetI-like"/>
    <property type="match status" value="1"/>
</dbReference>
<dbReference type="PROSITE" id="PS50928">
    <property type="entry name" value="ABC_TM1"/>
    <property type="match status" value="1"/>
</dbReference>
<evidence type="ECO:0000256" key="4">
    <source>
        <dbReference type="ARBA" id="ARBA00022692"/>
    </source>
</evidence>
<evidence type="ECO:0000313" key="11">
    <source>
        <dbReference type="Proteomes" id="UP000578352"/>
    </source>
</evidence>
<evidence type="ECO:0000256" key="7">
    <source>
        <dbReference type="RuleBase" id="RU363032"/>
    </source>
</evidence>
<keyword evidence="6 7" id="KW-0472">Membrane</keyword>
<comment type="subcellular location">
    <subcellularLocation>
        <location evidence="1 7">Cell membrane</location>
        <topology evidence="1 7">Multi-pass membrane protein</topology>
    </subcellularLocation>
</comment>
<evidence type="ECO:0000256" key="5">
    <source>
        <dbReference type="ARBA" id="ARBA00022989"/>
    </source>
</evidence>
<keyword evidence="10" id="KW-0762">Sugar transport</keyword>
<dbReference type="InterPro" id="IPR000515">
    <property type="entry name" value="MetI-like"/>
</dbReference>
<feature type="transmembrane region" description="Helical" evidence="7">
    <location>
        <begin position="205"/>
        <end position="230"/>
    </location>
</feature>
<dbReference type="AlphaFoldDB" id="A0A853CPE2"/>
<reference evidence="10 11" key="1">
    <citation type="submission" date="2020-07" db="EMBL/GenBank/DDBJ databases">
        <title>Sequencing the genomes of 1000 actinobacteria strains.</title>
        <authorList>
            <person name="Klenk H.-P."/>
        </authorList>
    </citation>
    <scope>NUCLEOTIDE SEQUENCE [LARGE SCALE GENOMIC DNA]</scope>
    <source>
        <strain evidence="10 11">DSM 15165</strain>
    </source>
</reference>
<keyword evidence="3" id="KW-1003">Cell membrane</keyword>
<gene>
    <name evidence="10" type="ORF">HNR13_000814</name>
</gene>
<feature type="transmembrane region" description="Helical" evidence="7">
    <location>
        <begin position="37"/>
        <end position="60"/>
    </location>
</feature>
<feature type="domain" description="ABC transmembrane type-1" evidence="9">
    <location>
        <begin position="95"/>
        <end position="284"/>
    </location>
</feature>
<feature type="transmembrane region" description="Helical" evidence="7">
    <location>
        <begin position="163"/>
        <end position="184"/>
    </location>
</feature>
<comment type="similarity">
    <text evidence="7">Belongs to the binding-protein-dependent transport system permease family.</text>
</comment>
<dbReference type="EMBL" id="JACCFL010000001">
    <property type="protein sequence ID" value="NYJ22527.1"/>
    <property type="molecule type" value="Genomic_DNA"/>
</dbReference>
<dbReference type="PANTHER" id="PTHR43744:SF8">
    <property type="entry name" value="SN-GLYCEROL-3-PHOSPHATE TRANSPORT SYSTEM PERMEASE PROTEIN UGPE"/>
    <property type="match status" value="1"/>
</dbReference>
<dbReference type="GO" id="GO:0005886">
    <property type="term" value="C:plasma membrane"/>
    <property type="evidence" value="ECO:0007669"/>
    <property type="project" value="UniProtKB-SubCell"/>
</dbReference>
<dbReference type="PANTHER" id="PTHR43744">
    <property type="entry name" value="ABC TRANSPORTER PERMEASE PROTEIN MG189-RELATED-RELATED"/>
    <property type="match status" value="1"/>
</dbReference>
<dbReference type="Proteomes" id="UP000578352">
    <property type="component" value="Unassembled WGS sequence"/>
</dbReference>
<organism evidence="10 11">
    <name type="scientific">Leifsonia shinshuensis</name>
    <dbReference type="NCBI Taxonomy" id="150026"/>
    <lineage>
        <taxon>Bacteria</taxon>
        <taxon>Bacillati</taxon>
        <taxon>Actinomycetota</taxon>
        <taxon>Actinomycetes</taxon>
        <taxon>Micrococcales</taxon>
        <taxon>Microbacteriaceae</taxon>
        <taxon>Leifsonia</taxon>
    </lineage>
</organism>
<dbReference type="GO" id="GO:0055085">
    <property type="term" value="P:transmembrane transport"/>
    <property type="evidence" value="ECO:0007669"/>
    <property type="project" value="InterPro"/>
</dbReference>
<protein>
    <submittedName>
        <fullName evidence="10">Multiple sugar transport system permease protein/sn-glycerol 3-phosphate transport system permease protein</fullName>
    </submittedName>
</protein>
<keyword evidence="5 7" id="KW-1133">Transmembrane helix</keyword>
<dbReference type="Pfam" id="PF00528">
    <property type="entry name" value="BPD_transp_1"/>
    <property type="match status" value="1"/>
</dbReference>
<feature type="compositionally biased region" description="Polar residues" evidence="8">
    <location>
        <begin position="1"/>
        <end position="10"/>
    </location>
</feature>
<name>A0A853CPE2_9MICO</name>
<evidence type="ECO:0000313" key="10">
    <source>
        <dbReference type="EMBL" id="NYJ22527.1"/>
    </source>
</evidence>
<evidence type="ECO:0000256" key="2">
    <source>
        <dbReference type="ARBA" id="ARBA00022448"/>
    </source>
</evidence>
<proteinExistence type="inferred from homology"/>
<sequence>MSAVGTVTRTEPSRSRPAQSRPRSRRRRLRAADLPRLLALVVLALLIAFPIYLTFVSGFFRTGAFVRSGLFPPPADFTLDNFTAALTAIPLGQQYLTSIVVMVLQTLGQLVTSALAAYALVFPKWRGRGIAFALVIATLAIPGESLVVPNYQLVSSLGLRDTVFGIIIPYLAFGYPIFLLRQAFASLPREIWEASRLDGCGDLRTLLLVVLPACRSQVTTAIMWSALFAWNGFFWPLLITDSPVNRTVQVGLSQLVSSESTAPATIFAGTALVLLPTVILVIVSQRFLLSGMSRGVLR</sequence>
<evidence type="ECO:0000256" key="6">
    <source>
        <dbReference type="ARBA" id="ARBA00023136"/>
    </source>
</evidence>
<feature type="transmembrane region" description="Helical" evidence="7">
    <location>
        <begin position="266"/>
        <end position="289"/>
    </location>
</feature>
<evidence type="ECO:0000256" key="3">
    <source>
        <dbReference type="ARBA" id="ARBA00022475"/>
    </source>
</evidence>
<evidence type="ECO:0000256" key="1">
    <source>
        <dbReference type="ARBA" id="ARBA00004651"/>
    </source>
</evidence>
<feature type="transmembrane region" description="Helical" evidence="7">
    <location>
        <begin position="129"/>
        <end position="151"/>
    </location>
</feature>
<feature type="region of interest" description="Disordered" evidence="8">
    <location>
        <begin position="1"/>
        <end position="25"/>
    </location>
</feature>